<dbReference type="EMBL" id="JAWWNJ010000013">
    <property type="protein sequence ID" value="KAK7042710.1"/>
    <property type="molecule type" value="Genomic_DNA"/>
</dbReference>
<organism evidence="2 3">
    <name type="scientific">Favolaschia claudopus</name>
    <dbReference type="NCBI Taxonomy" id="2862362"/>
    <lineage>
        <taxon>Eukaryota</taxon>
        <taxon>Fungi</taxon>
        <taxon>Dikarya</taxon>
        <taxon>Basidiomycota</taxon>
        <taxon>Agaricomycotina</taxon>
        <taxon>Agaricomycetes</taxon>
        <taxon>Agaricomycetidae</taxon>
        <taxon>Agaricales</taxon>
        <taxon>Marasmiineae</taxon>
        <taxon>Mycenaceae</taxon>
        <taxon>Favolaschia</taxon>
    </lineage>
</organism>
<dbReference type="Proteomes" id="UP001362999">
    <property type="component" value="Unassembled WGS sequence"/>
</dbReference>
<evidence type="ECO:0000256" key="1">
    <source>
        <dbReference type="SAM" id="SignalP"/>
    </source>
</evidence>
<sequence length="155" mass="16174">MRFLTFLLAAACAAAGRVRAGAWGVRAGGRCRDRYVGRMVSFVASVVGRLCVVRVSQCTRPRRAWCISAIGVEVAVCASASRGRAPAHGAAIPLAVSEGVRTGEACGAVRMRRGRGAPASLGDAGSCQQPSPTCLGLGLMRRRTQKIELVTGCEE</sequence>
<dbReference type="AlphaFoldDB" id="A0AAW0CXS0"/>
<feature type="chain" id="PRO_5043362268" evidence="1">
    <location>
        <begin position="21"/>
        <end position="155"/>
    </location>
</feature>
<comment type="caution">
    <text evidence="2">The sequence shown here is derived from an EMBL/GenBank/DDBJ whole genome shotgun (WGS) entry which is preliminary data.</text>
</comment>
<accession>A0AAW0CXS0</accession>
<gene>
    <name evidence="2" type="ORF">R3P38DRAFT_324057</name>
</gene>
<protein>
    <submittedName>
        <fullName evidence="2">Uncharacterized protein</fullName>
    </submittedName>
</protein>
<keyword evidence="1" id="KW-0732">Signal</keyword>
<feature type="signal peptide" evidence="1">
    <location>
        <begin position="1"/>
        <end position="20"/>
    </location>
</feature>
<evidence type="ECO:0000313" key="3">
    <source>
        <dbReference type="Proteomes" id="UP001362999"/>
    </source>
</evidence>
<keyword evidence="3" id="KW-1185">Reference proteome</keyword>
<reference evidence="2 3" key="1">
    <citation type="journal article" date="2024" name="J Genomics">
        <title>Draft genome sequencing and assembly of Favolaschia claudopus CIRM-BRFM 2984 isolated from oak limbs.</title>
        <authorList>
            <person name="Navarro D."/>
            <person name="Drula E."/>
            <person name="Chaduli D."/>
            <person name="Cazenave R."/>
            <person name="Ahrendt S."/>
            <person name="Wang J."/>
            <person name="Lipzen A."/>
            <person name="Daum C."/>
            <person name="Barry K."/>
            <person name="Grigoriev I.V."/>
            <person name="Favel A."/>
            <person name="Rosso M.N."/>
            <person name="Martin F."/>
        </authorList>
    </citation>
    <scope>NUCLEOTIDE SEQUENCE [LARGE SCALE GENOMIC DNA]</scope>
    <source>
        <strain evidence="2 3">CIRM-BRFM 2984</strain>
    </source>
</reference>
<proteinExistence type="predicted"/>
<evidence type="ECO:0000313" key="2">
    <source>
        <dbReference type="EMBL" id="KAK7042710.1"/>
    </source>
</evidence>
<name>A0AAW0CXS0_9AGAR</name>